<protein>
    <submittedName>
        <fullName evidence="3">BZIP domain-containing protein</fullName>
    </submittedName>
</protein>
<evidence type="ECO:0000313" key="2">
    <source>
        <dbReference type="Proteomes" id="UP000887574"/>
    </source>
</evidence>
<dbReference type="Proteomes" id="UP000887574">
    <property type="component" value="Unplaced"/>
</dbReference>
<evidence type="ECO:0000313" key="3">
    <source>
        <dbReference type="WBParaSite" id="jg4959"/>
    </source>
</evidence>
<organism evidence="2 3">
    <name type="scientific">Ditylenchus dipsaci</name>
    <dbReference type="NCBI Taxonomy" id="166011"/>
    <lineage>
        <taxon>Eukaryota</taxon>
        <taxon>Metazoa</taxon>
        <taxon>Ecdysozoa</taxon>
        <taxon>Nematoda</taxon>
        <taxon>Chromadorea</taxon>
        <taxon>Rhabditida</taxon>
        <taxon>Tylenchina</taxon>
        <taxon>Tylenchomorpha</taxon>
        <taxon>Sphaerularioidea</taxon>
        <taxon>Anguinidae</taxon>
        <taxon>Anguininae</taxon>
        <taxon>Ditylenchus</taxon>
    </lineage>
</organism>
<reference evidence="3" key="1">
    <citation type="submission" date="2022-11" db="UniProtKB">
        <authorList>
            <consortium name="WormBaseParasite"/>
        </authorList>
    </citation>
    <scope>IDENTIFICATION</scope>
</reference>
<accession>A0A915EBP0</accession>
<dbReference type="AlphaFoldDB" id="A0A915EBP0"/>
<dbReference type="WBParaSite" id="jg4959">
    <property type="protein sequence ID" value="jg4959"/>
    <property type="gene ID" value="jg4959"/>
</dbReference>
<sequence>MVNRLSIGTVSATSLYDDPDGKKQARRNELRLRHKLIKKKALEIELMAVSEKCAELELALDLQKLHSHYSDSLPDKLQLLLLSHHGITVTPKQPAPLSLQGTHVNAQGGGRSSKRPKRVYL</sequence>
<feature type="compositionally biased region" description="Basic residues" evidence="1">
    <location>
        <begin position="112"/>
        <end position="121"/>
    </location>
</feature>
<name>A0A915EBP0_9BILA</name>
<keyword evidence="2" id="KW-1185">Reference proteome</keyword>
<proteinExistence type="predicted"/>
<feature type="region of interest" description="Disordered" evidence="1">
    <location>
        <begin position="92"/>
        <end position="121"/>
    </location>
</feature>
<evidence type="ECO:0000256" key="1">
    <source>
        <dbReference type="SAM" id="MobiDB-lite"/>
    </source>
</evidence>